<dbReference type="PROSITE" id="PS50234">
    <property type="entry name" value="VWFA"/>
    <property type="match status" value="1"/>
</dbReference>
<proteinExistence type="predicted"/>
<dbReference type="InterPro" id="IPR036465">
    <property type="entry name" value="vWFA_dom_sf"/>
</dbReference>
<keyword evidence="3" id="KW-1185">Reference proteome</keyword>
<gene>
    <name evidence="2" type="ORF">KZJ38_31655</name>
</gene>
<dbReference type="Pfam" id="PF00092">
    <property type="entry name" value="VWA"/>
    <property type="match status" value="1"/>
</dbReference>
<evidence type="ECO:0000313" key="2">
    <source>
        <dbReference type="EMBL" id="QYD71565.1"/>
    </source>
</evidence>
<dbReference type="Proteomes" id="UP000826462">
    <property type="component" value="Chromosome 2"/>
</dbReference>
<dbReference type="InterPro" id="IPR002035">
    <property type="entry name" value="VWF_A"/>
</dbReference>
<dbReference type="EMBL" id="CP080096">
    <property type="protein sequence ID" value="QYD71565.1"/>
    <property type="molecule type" value="Genomic_DNA"/>
</dbReference>
<dbReference type="Gene3D" id="3.40.50.410">
    <property type="entry name" value="von Willebrand factor, type A domain"/>
    <property type="match status" value="1"/>
</dbReference>
<name>A0ABX8URG4_9BURK</name>
<reference evidence="2 3" key="1">
    <citation type="submission" date="2021-07" db="EMBL/GenBank/DDBJ databases">
        <title>Paraburkholderia edwinii protects Aspergillus sp. from phenazines by acting as a toxin sponge.</title>
        <authorList>
            <person name="Dahlstrom K.M."/>
            <person name="Newman D.K."/>
        </authorList>
    </citation>
    <scope>NUCLEOTIDE SEQUENCE [LARGE SCALE GENOMIC DNA]</scope>
    <source>
        <strain evidence="2 3">Pe01</strain>
    </source>
</reference>
<dbReference type="InterPro" id="IPR051928">
    <property type="entry name" value="NorD/CobT"/>
</dbReference>
<sequence>MRGRTPRAPQSTQERIAVHGFSSNGRKELRYVRFKEFGARYDDEQRERLETVRPAWSTRFGAALRHAGECIAQEDRSLKFIILVTDGEPFDIDVFDSRYLIEDARHAVRTLAARGIRARCIGVESGEHTAIRKIFGPANAVTVVRSSRLKDTLSKMLEELAA</sequence>
<protein>
    <submittedName>
        <fullName evidence="2">VWA domain-containing protein</fullName>
    </submittedName>
</protein>
<evidence type="ECO:0000313" key="3">
    <source>
        <dbReference type="Proteomes" id="UP000826462"/>
    </source>
</evidence>
<dbReference type="PANTHER" id="PTHR41248">
    <property type="entry name" value="NORD PROTEIN"/>
    <property type="match status" value="1"/>
</dbReference>
<organism evidence="2 3">
    <name type="scientific">Paraburkholderia edwinii</name>
    <dbReference type="NCBI Taxonomy" id="2861782"/>
    <lineage>
        <taxon>Bacteria</taxon>
        <taxon>Pseudomonadati</taxon>
        <taxon>Pseudomonadota</taxon>
        <taxon>Betaproteobacteria</taxon>
        <taxon>Burkholderiales</taxon>
        <taxon>Burkholderiaceae</taxon>
        <taxon>Paraburkholderia</taxon>
    </lineage>
</organism>
<dbReference type="PANTHER" id="PTHR41248:SF1">
    <property type="entry name" value="NORD PROTEIN"/>
    <property type="match status" value="1"/>
</dbReference>
<evidence type="ECO:0000259" key="1">
    <source>
        <dbReference type="PROSITE" id="PS50234"/>
    </source>
</evidence>
<feature type="domain" description="VWFA" evidence="1">
    <location>
        <begin position="1"/>
        <end position="160"/>
    </location>
</feature>
<accession>A0ABX8URG4</accession>
<dbReference type="SUPFAM" id="SSF53300">
    <property type="entry name" value="vWA-like"/>
    <property type="match status" value="1"/>
</dbReference>